<evidence type="ECO:0000256" key="3">
    <source>
        <dbReference type="ARBA" id="ARBA00022833"/>
    </source>
</evidence>
<evidence type="ECO:0000256" key="5">
    <source>
        <dbReference type="RuleBase" id="RU361277"/>
    </source>
</evidence>
<evidence type="ECO:0000256" key="4">
    <source>
        <dbReference type="ARBA" id="ARBA00023002"/>
    </source>
</evidence>
<dbReference type="Gene3D" id="3.90.180.10">
    <property type="entry name" value="Medium-chain alcohol dehydrogenases, catalytic domain"/>
    <property type="match status" value="1"/>
</dbReference>
<dbReference type="GO" id="GO:0016616">
    <property type="term" value="F:oxidoreductase activity, acting on the CH-OH group of donors, NAD or NADP as acceptor"/>
    <property type="evidence" value="ECO:0007669"/>
    <property type="project" value="InterPro"/>
</dbReference>
<dbReference type="InterPro" id="IPR002328">
    <property type="entry name" value="ADH_Zn_CS"/>
</dbReference>
<evidence type="ECO:0000313" key="8">
    <source>
        <dbReference type="EMBL" id="KAK2597739.1"/>
    </source>
</evidence>
<gene>
    <name evidence="8" type="ORF">N8I77_012503</name>
</gene>
<evidence type="ECO:0000256" key="1">
    <source>
        <dbReference type="ARBA" id="ARBA00001947"/>
    </source>
</evidence>
<dbReference type="EMBL" id="JAUJFL010000009">
    <property type="protein sequence ID" value="KAK2597739.1"/>
    <property type="molecule type" value="Genomic_DNA"/>
</dbReference>
<name>A0AAD9S467_PHOAM</name>
<dbReference type="Pfam" id="PF00107">
    <property type="entry name" value="ADH_zinc_N"/>
    <property type="match status" value="1"/>
</dbReference>
<feature type="domain" description="Alcohol dehydrogenase-like C-terminal" evidence="6">
    <location>
        <begin position="193"/>
        <end position="318"/>
    </location>
</feature>
<dbReference type="Pfam" id="PF08240">
    <property type="entry name" value="ADH_N"/>
    <property type="match status" value="1"/>
</dbReference>
<sequence length="365" mass="39611">MGYPDTFEGFCVAGPKTWNEFKKQDLKPKPFGDSDIDVQIEACGVCGSDVHTITGGWGDYEGPLCVGHEVVGKAVKVGKSVRSEIKEGDRVGVGAQVWSCLKCPQCKNANENYCPHMVDTYNSKYPEEAGGGQAHGGYASHIRAHEYFTFKIPDALPSADAAPLLCAGITTYSPLVRAGVGPGKKVAVCGIGGLGHLGIQWSVALGAETYAFTHSPDKAEDIKKLGAKEAIVTTKKDWAEPWAFTFDFILNCSDMTHTFDLQTYLSTLRVGGEFHMVGLPDKPLPELMAFNFAGNAAKLTGSHLGNHQEMDAMLKLAADNNIRPWVEKIDISEKGCKEAVERVKENKVHYRFSLVGFDKAFGTKN</sequence>
<protein>
    <recommendedName>
        <fullName evidence="10">NADP-dependent alcohol dehydrogenase 6</fullName>
    </recommendedName>
</protein>
<dbReference type="AlphaFoldDB" id="A0AAD9S467"/>
<dbReference type="InterPro" id="IPR011032">
    <property type="entry name" value="GroES-like_sf"/>
</dbReference>
<proteinExistence type="inferred from homology"/>
<evidence type="ECO:0000313" key="9">
    <source>
        <dbReference type="Proteomes" id="UP001265746"/>
    </source>
</evidence>
<comment type="similarity">
    <text evidence="5">Belongs to the zinc-containing alcohol dehydrogenase family.</text>
</comment>
<dbReference type="CDD" id="cd05283">
    <property type="entry name" value="CAD1"/>
    <property type="match status" value="1"/>
</dbReference>
<dbReference type="InterPro" id="IPR013154">
    <property type="entry name" value="ADH-like_N"/>
</dbReference>
<dbReference type="PROSITE" id="PS00059">
    <property type="entry name" value="ADH_ZINC"/>
    <property type="match status" value="1"/>
</dbReference>
<comment type="cofactor">
    <cofactor evidence="1 5">
        <name>Zn(2+)</name>
        <dbReference type="ChEBI" id="CHEBI:29105"/>
    </cofactor>
</comment>
<reference evidence="8" key="1">
    <citation type="submission" date="2023-06" db="EMBL/GenBank/DDBJ databases">
        <authorList>
            <person name="Noh H."/>
        </authorList>
    </citation>
    <scope>NUCLEOTIDE SEQUENCE</scope>
    <source>
        <strain evidence="8">DUCC20226</strain>
    </source>
</reference>
<evidence type="ECO:0000259" key="6">
    <source>
        <dbReference type="Pfam" id="PF00107"/>
    </source>
</evidence>
<dbReference type="FunFam" id="3.40.50.720:FF:000022">
    <property type="entry name" value="Cinnamyl alcohol dehydrogenase"/>
    <property type="match status" value="1"/>
</dbReference>
<dbReference type="Proteomes" id="UP001265746">
    <property type="component" value="Unassembled WGS sequence"/>
</dbReference>
<dbReference type="InterPro" id="IPR013149">
    <property type="entry name" value="ADH-like_C"/>
</dbReference>
<keyword evidence="9" id="KW-1185">Reference proteome</keyword>
<dbReference type="PANTHER" id="PTHR42683">
    <property type="entry name" value="ALDEHYDE REDUCTASE"/>
    <property type="match status" value="1"/>
</dbReference>
<dbReference type="Gene3D" id="3.40.50.720">
    <property type="entry name" value="NAD(P)-binding Rossmann-like Domain"/>
    <property type="match status" value="1"/>
</dbReference>
<evidence type="ECO:0000259" key="7">
    <source>
        <dbReference type="Pfam" id="PF08240"/>
    </source>
</evidence>
<keyword evidence="3 5" id="KW-0862">Zinc</keyword>
<dbReference type="InterPro" id="IPR047109">
    <property type="entry name" value="CAD-like"/>
</dbReference>
<dbReference type="SUPFAM" id="SSF50129">
    <property type="entry name" value="GroES-like"/>
    <property type="match status" value="1"/>
</dbReference>
<dbReference type="SUPFAM" id="SSF51735">
    <property type="entry name" value="NAD(P)-binding Rossmann-fold domains"/>
    <property type="match status" value="1"/>
</dbReference>
<keyword evidence="4" id="KW-0560">Oxidoreductase</keyword>
<feature type="domain" description="Alcohol dehydrogenase-like N-terminal" evidence="7">
    <location>
        <begin position="33"/>
        <end position="154"/>
    </location>
</feature>
<accession>A0AAD9S467</accession>
<dbReference type="GO" id="GO:0008270">
    <property type="term" value="F:zinc ion binding"/>
    <property type="evidence" value="ECO:0007669"/>
    <property type="project" value="InterPro"/>
</dbReference>
<evidence type="ECO:0008006" key="10">
    <source>
        <dbReference type="Google" id="ProtNLM"/>
    </source>
</evidence>
<comment type="caution">
    <text evidence="8">The sequence shown here is derived from an EMBL/GenBank/DDBJ whole genome shotgun (WGS) entry which is preliminary data.</text>
</comment>
<dbReference type="InterPro" id="IPR036291">
    <property type="entry name" value="NAD(P)-bd_dom_sf"/>
</dbReference>
<organism evidence="8 9">
    <name type="scientific">Phomopsis amygdali</name>
    <name type="common">Fusicoccum amygdali</name>
    <dbReference type="NCBI Taxonomy" id="1214568"/>
    <lineage>
        <taxon>Eukaryota</taxon>
        <taxon>Fungi</taxon>
        <taxon>Dikarya</taxon>
        <taxon>Ascomycota</taxon>
        <taxon>Pezizomycotina</taxon>
        <taxon>Sordariomycetes</taxon>
        <taxon>Sordariomycetidae</taxon>
        <taxon>Diaporthales</taxon>
        <taxon>Diaporthaceae</taxon>
        <taxon>Diaporthe</taxon>
    </lineage>
</organism>
<keyword evidence="2 5" id="KW-0479">Metal-binding</keyword>
<evidence type="ECO:0000256" key="2">
    <source>
        <dbReference type="ARBA" id="ARBA00022723"/>
    </source>
</evidence>